<protein>
    <submittedName>
        <fullName evidence="8">Sugar ABC transporter permease</fullName>
    </submittedName>
</protein>
<feature type="transmembrane region" description="Helical" evidence="7">
    <location>
        <begin position="473"/>
        <end position="491"/>
    </location>
</feature>
<dbReference type="InterPro" id="IPR001851">
    <property type="entry name" value="ABC_transp_permease"/>
</dbReference>
<feature type="transmembrane region" description="Helical" evidence="7">
    <location>
        <begin position="446"/>
        <end position="466"/>
    </location>
</feature>
<feature type="transmembrane region" description="Helical" evidence="7">
    <location>
        <begin position="526"/>
        <end position="546"/>
    </location>
</feature>
<feature type="transmembrane region" description="Helical" evidence="7">
    <location>
        <begin position="112"/>
        <end position="132"/>
    </location>
</feature>
<evidence type="ECO:0000256" key="7">
    <source>
        <dbReference type="SAM" id="Phobius"/>
    </source>
</evidence>
<evidence type="ECO:0000256" key="2">
    <source>
        <dbReference type="ARBA" id="ARBA00022475"/>
    </source>
</evidence>
<feature type="transmembrane region" description="Helical" evidence="7">
    <location>
        <begin position="139"/>
        <end position="158"/>
    </location>
</feature>
<evidence type="ECO:0000256" key="1">
    <source>
        <dbReference type="ARBA" id="ARBA00004651"/>
    </source>
</evidence>
<keyword evidence="2" id="KW-1003">Cell membrane</keyword>
<feature type="transmembrane region" description="Helical" evidence="7">
    <location>
        <begin position="192"/>
        <end position="211"/>
    </location>
</feature>
<feature type="compositionally biased region" description="Polar residues" evidence="6">
    <location>
        <begin position="1"/>
        <end position="14"/>
    </location>
</feature>
<proteinExistence type="predicted"/>
<feature type="transmembrane region" description="Helical" evidence="7">
    <location>
        <begin position="636"/>
        <end position="656"/>
    </location>
</feature>
<organism evidence="8 9">
    <name type="scientific">Labrys miyagiensis</name>
    <dbReference type="NCBI Taxonomy" id="346912"/>
    <lineage>
        <taxon>Bacteria</taxon>
        <taxon>Pseudomonadati</taxon>
        <taxon>Pseudomonadota</taxon>
        <taxon>Alphaproteobacteria</taxon>
        <taxon>Hyphomicrobiales</taxon>
        <taxon>Xanthobacteraceae</taxon>
        <taxon>Labrys</taxon>
    </lineage>
</organism>
<feature type="transmembrane region" description="Helical" evidence="7">
    <location>
        <begin position="724"/>
        <end position="744"/>
    </location>
</feature>
<feature type="transmembrane region" description="Helical" evidence="7">
    <location>
        <begin position="63"/>
        <end position="79"/>
    </location>
</feature>
<feature type="transmembrane region" description="Helical" evidence="7">
    <location>
        <begin position="241"/>
        <end position="257"/>
    </location>
</feature>
<name>A0ABQ6CSM2_9HYPH</name>
<keyword evidence="9" id="KW-1185">Reference proteome</keyword>
<feature type="transmembrane region" description="Helical" evidence="7">
    <location>
        <begin position="269"/>
        <end position="288"/>
    </location>
</feature>
<feature type="transmembrane region" description="Helical" evidence="7">
    <location>
        <begin position="21"/>
        <end position="43"/>
    </location>
</feature>
<feature type="transmembrane region" description="Helical" evidence="7">
    <location>
        <begin position="417"/>
        <end position="434"/>
    </location>
</feature>
<gene>
    <name evidence="8" type="ORF">GCM10007874_63470</name>
</gene>
<feature type="transmembrane region" description="Helical" evidence="7">
    <location>
        <begin position="583"/>
        <end position="605"/>
    </location>
</feature>
<dbReference type="PANTHER" id="PTHR32196">
    <property type="entry name" value="ABC TRANSPORTER PERMEASE PROTEIN YPHD-RELATED-RELATED"/>
    <property type="match status" value="1"/>
</dbReference>
<keyword evidence="3 7" id="KW-0812">Transmembrane</keyword>
<dbReference type="RefSeq" id="WP_284316241.1">
    <property type="nucleotide sequence ID" value="NZ_BSPC01000069.1"/>
</dbReference>
<evidence type="ECO:0000256" key="5">
    <source>
        <dbReference type="ARBA" id="ARBA00023136"/>
    </source>
</evidence>
<evidence type="ECO:0000256" key="6">
    <source>
        <dbReference type="SAM" id="MobiDB-lite"/>
    </source>
</evidence>
<feature type="transmembrane region" description="Helical" evidence="7">
    <location>
        <begin position="86"/>
        <end position="106"/>
    </location>
</feature>
<sequence>MSISAPDQAIGSTHRSGRPSAQLAGGWEAGLLLFMLLIYLVGVYTNPTFFASGSAFGSVLRDAARYGVMACGMTFVIVDKDLDLSVGSTLGLVATIFSISYAQAFFDSNVTTAILVAIAVGVFIGFLNGWLVTVMQVPSFIATLTMLFIGRGFVLGFTGGKTIAYDTKARGDSWFFHWGETNSWGEAHGFAFNNQIVIFLVVAILAAIVLAKTRIGYETYAVGGNEQAAVYAGISSRWVRVRAYVFSALAATLAGLMNCAQNKGMDSSFGAGAELIVIAATIVGGASIAGGRGRVLGACLGAILVELIDVVLRQGIPITRVVQVAGIDMKVQQLAQLPPGAVPAFLGLMLLMAVLIEPYVMQKRVLARLIARLTGRPMPISFDSGGIAISQPATKGTKSQSRGVGVKGWRAFFYRRDAAAIMLALALWLAGLYLRPDFWGSLDNTFNLALAFTEIALLAIGLTFVIANADIDLSVGSVLALSASTAAFLMHEYGSDPLYAVLAALVVGTLAGVLNGALTVRFGMPAFVATLGMFYIARGIGAWFSAGRQLSGFPESYTLLGRKVIELLIYLHMEPGPGFLHNLAGAVSVQTVIMAVIATIAGIILGKTTIGEMVYATGGNLRAAQYSGINVNRVRFLSLTFSAFCSALAGVIYVAYYRSFNPSAGMGRELDGIASVIIGGGSVFGGYGTIIGSLAGAAVITLIRGLLSLQIFLPDGSSFVMPQHWVNVFIGLILIIAVLGDIWIRQQGIVGVWLKALRRKRPSSSVPPVADPAAAD</sequence>
<feature type="transmembrane region" description="Helical" evidence="7">
    <location>
        <begin position="676"/>
        <end position="703"/>
    </location>
</feature>
<dbReference type="CDD" id="cd06579">
    <property type="entry name" value="TM_PBP1_transp_AraH_like"/>
    <property type="match status" value="2"/>
</dbReference>
<reference evidence="9" key="1">
    <citation type="journal article" date="2019" name="Int. J. Syst. Evol. Microbiol.">
        <title>The Global Catalogue of Microorganisms (GCM) 10K type strain sequencing project: providing services to taxonomists for standard genome sequencing and annotation.</title>
        <authorList>
            <consortium name="The Broad Institute Genomics Platform"/>
            <consortium name="The Broad Institute Genome Sequencing Center for Infectious Disease"/>
            <person name="Wu L."/>
            <person name="Ma J."/>
        </authorList>
    </citation>
    <scope>NUCLEOTIDE SEQUENCE [LARGE SCALE GENOMIC DNA]</scope>
    <source>
        <strain evidence="9">NBRC 101365</strain>
    </source>
</reference>
<accession>A0ABQ6CSM2</accession>
<feature type="transmembrane region" description="Helical" evidence="7">
    <location>
        <begin position="295"/>
        <end position="316"/>
    </location>
</feature>
<dbReference type="Proteomes" id="UP001156882">
    <property type="component" value="Unassembled WGS sequence"/>
</dbReference>
<feature type="transmembrane region" description="Helical" evidence="7">
    <location>
        <begin position="336"/>
        <end position="356"/>
    </location>
</feature>
<keyword evidence="5 7" id="KW-0472">Membrane</keyword>
<evidence type="ECO:0000256" key="4">
    <source>
        <dbReference type="ARBA" id="ARBA00022989"/>
    </source>
</evidence>
<feature type="region of interest" description="Disordered" evidence="6">
    <location>
        <begin position="1"/>
        <end position="21"/>
    </location>
</feature>
<keyword evidence="4 7" id="KW-1133">Transmembrane helix</keyword>
<feature type="transmembrane region" description="Helical" evidence="7">
    <location>
        <begin position="497"/>
        <end position="514"/>
    </location>
</feature>
<comment type="subcellular location">
    <subcellularLocation>
        <location evidence="1">Cell membrane</location>
        <topology evidence="1">Multi-pass membrane protein</topology>
    </subcellularLocation>
</comment>
<dbReference type="EMBL" id="BSPC01000069">
    <property type="protein sequence ID" value="GLS23327.1"/>
    <property type="molecule type" value="Genomic_DNA"/>
</dbReference>
<comment type="caution">
    <text evidence="8">The sequence shown here is derived from an EMBL/GenBank/DDBJ whole genome shotgun (WGS) entry which is preliminary data.</text>
</comment>
<evidence type="ECO:0000313" key="9">
    <source>
        <dbReference type="Proteomes" id="UP001156882"/>
    </source>
</evidence>
<dbReference type="Pfam" id="PF02653">
    <property type="entry name" value="BPD_transp_2"/>
    <property type="match status" value="2"/>
</dbReference>
<evidence type="ECO:0000256" key="3">
    <source>
        <dbReference type="ARBA" id="ARBA00022692"/>
    </source>
</evidence>
<dbReference type="PANTHER" id="PTHR32196:SF72">
    <property type="entry name" value="RIBOSE IMPORT PERMEASE PROTEIN RBSC"/>
    <property type="match status" value="1"/>
</dbReference>
<evidence type="ECO:0000313" key="8">
    <source>
        <dbReference type="EMBL" id="GLS23327.1"/>
    </source>
</evidence>